<feature type="transmembrane region" description="Helical" evidence="6">
    <location>
        <begin position="12"/>
        <end position="36"/>
    </location>
</feature>
<gene>
    <name evidence="8" type="ORF">GCM10009001_06030</name>
</gene>
<keyword evidence="3 6" id="KW-0812">Transmembrane</keyword>
<evidence type="ECO:0000256" key="2">
    <source>
        <dbReference type="ARBA" id="ARBA00022475"/>
    </source>
</evidence>
<reference evidence="9" key="1">
    <citation type="journal article" date="2019" name="Int. J. Syst. Evol. Microbiol.">
        <title>The Global Catalogue of Microorganisms (GCM) 10K type strain sequencing project: providing services to taxonomists for standard genome sequencing and annotation.</title>
        <authorList>
            <consortium name="The Broad Institute Genomics Platform"/>
            <consortium name="The Broad Institute Genome Sequencing Center for Infectious Disease"/>
            <person name="Wu L."/>
            <person name="Ma J."/>
        </authorList>
    </citation>
    <scope>NUCLEOTIDE SEQUENCE [LARGE SCALE GENOMIC DNA]</scope>
    <source>
        <strain evidence="9">JCM 15395</strain>
    </source>
</reference>
<dbReference type="EMBL" id="BAAADS010000003">
    <property type="protein sequence ID" value="GAA0592746.1"/>
    <property type="molecule type" value="Genomic_DNA"/>
</dbReference>
<evidence type="ECO:0000256" key="6">
    <source>
        <dbReference type="SAM" id="Phobius"/>
    </source>
</evidence>
<protein>
    <submittedName>
        <fullName evidence="8">RDD family protein</fullName>
    </submittedName>
</protein>
<dbReference type="InterPro" id="IPR051791">
    <property type="entry name" value="Pra-immunoreactive"/>
</dbReference>
<evidence type="ECO:0000259" key="7">
    <source>
        <dbReference type="Pfam" id="PF06271"/>
    </source>
</evidence>
<dbReference type="PANTHER" id="PTHR36115">
    <property type="entry name" value="PROLINE-RICH ANTIGEN HOMOLOG-RELATED"/>
    <property type="match status" value="1"/>
</dbReference>
<dbReference type="Pfam" id="PF06271">
    <property type="entry name" value="RDD"/>
    <property type="match status" value="1"/>
</dbReference>
<comment type="subcellular location">
    <subcellularLocation>
        <location evidence="1">Cell membrane</location>
        <topology evidence="1">Multi-pass membrane protein</topology>
    </subcellularLocation>
</comment>
<evidence type="ECO:0000313" key="9">
    <source>
        <dbReference type="Proteomes" id="UP001500866"/>
    </source>
</evidence>
<keyword evidence="5 6" id="KW-0472">Membrane</keyword>
<keyword evidence="4 6" id="KW-1133">Transmembrane helix</keyword>
<dbReference type="RefSeq" id="WP_343810192.1">
    <property type="nucleotide sequence ID" value="NZ_BAAADS010000003.1"/>
</dbReference>
<evidence type="ECO:0000256" key="1">
    <source>
        <dbReference type="ARBA" id="ARBA00004651"/>
    </source>
</evidence>
<feature type="transmembrane region" description="Helical" evidence="6">
    <location>
        <begin position="42"/>
        <end position="62"/>
    </location>
</feature>
<dbReference type="Proteomes" id="UP001500866">
    <property type="component" value="Unassembled WGS sequence"/>
</dbReference>
<evidence type="ECO:0000256" key="4">
    <source>
        <dbReference type="ARBA" id="ARBA00022989"/>
    </source>
</evidence>
<name>A0ABP3QKX4_9BACI</name>
<feature type="domain" description="RDD" evidence="7">
    <location>
        <begin position="5"/>
        <end position="128"/>
    </location>
</feature>
<keyword evidence="9" id="KW-1185">Reference proteome</keyword>
<evidence type="ECO:0000256" key="3">
    <source>
        <dbReference type="ARBA" id="ARBA00022692"/>
    </source>
</evidence>
<evidence type="ECO:0000256" key="5">
    <source>
        <dbReference type="ARBA" id="ARBA00023136"/>
    </source>
</evidence>
<sequence>MEKSRAGFWIRLGANILDGLLLGVPIGILAVVLGLSVGNKDIITTVITALYYLLLPVLWYGYTVGKRACSIRIERIDGEKIGFRTMVLRHIVGFIIVYGLTFGIATIVSAFMVGLREDKRAIHDFIAGTCVVYAKPED</sequence>
<accession>A0ABP3QKX4</accession>
<keyword evidence="2" id="KW-1003">Cell membrane</keyword>
<feature type="transmembrane region" description="Helical" evidence="6">
    <location>
        <begin position="91"/>
        <end position="115"/>
    </location>
</feature>
<proteinExistence type="predicted"/>
<organism evidence="8 9">
    <name type="scientific">Virgibacillus siamensis</name>
    <dbReference type="NCBI Taxonomy" id="480071"/>
    <lineage>
        <taxon>Bacteria</taxon>
        <taxon>Bacillati</taxon>
        <taxon>Bacillota</taxon>
        <taxon>Bacilli</taxon>
        <taxon>Bacillales</taxon>
        <taxon>Bacillaceae</taxon>
        <taxon>Virgibacillus</taxon>
    </lineage>
</organism>
<comment type="caution">
    <text evidence="8">The sequence shown here is derived from an EMBL/GenBank/DDBJ whole genome shotgun (WGS) entry which is preliminary data.</text>
</comment>
<dbReference type="InterPro" id="IPR010432">
    <property type="entry name" value="RDD"/>
</dbReference>
<dbReference type="PANTHER" id="PTHR36115:SF9">
    <property type="entry name" value="LMO1584 PROTEIN"/>
    <property type="match status" value="1"/>
</dbReference>
<evidence type="ECO:0000313" key="8">
    <source>
        <dbReference type="EMBL" id="GAA0592746.1"/>
    </source>
</evidence>